<dbReference type="Pfam" id="PF00583">
    <property type="entry name" value="Acetyltransf_1"/>
    <property type="match status" value="1"/>
</dbReference>
<organism evidence="4">
    <name type="scientific">Dehalogenimonas sp. 4OHTPN</name>
    <dbReference type="NCBI Taxonomy" id="3166643"/>
    <lineage>
        <taxon>Bacteria</taxon>
        <taxon>Bacillati</taxon>
        <taxon>Chloroflexota</taxon>
        <taxon>Dehalococcoidia</taxon>
        <taxon>Dehalococcoidales</taxon>
        <taxon>Dehalococcoidaceae</taxon>
        <taxon>Dehalogenimonas</taxon>
    </lineage>
</organism>
<dbReference type="PANTHER" id="PTHR43420">
    <property type="entry name" value="ACETYLTRANSFERASE"/>
    <property type="match status" value="1"/>
</dbReference>
<name>A0AAU8GBA0_9CHLR</name>
<evidence type="ECO:0000313" key="4">
    <source>
        <dbReference type="EMBL" id="XCH34211.1"/>
    </source>
</evidence>
<sequence length="130" mass="14950">MALAAETEKRHLDQATITAGVTAFLEHPEYGFYIIAEAGGEPVAQTMITYEWSDWRNGVIWWIQSVYVSAAWRRLGLYRKLYQHVKELAARDGGVKELRLYVDQDNTAARQTYQALGMMPSRYLLYEADI</sequence>
<evidence type="ECO:0000256" key="2">
    <source>
        <dbReference type="ARBA" id="ARBA00023315"/>
    </source>
</evidence>
<dbReference type="GO" id="GO:0016747">
    <property type="term" value="F:acyltransferase activity, transferring groups other than amino-acyl groups"/>
    <property type="evidence" value="ECO:0007669"/>
    <property type="project" value="InterPro"/>
</dbReference>
<dbReference type="InterPro" id="IPR000182">
    <property type="entry name" value="GNAT_dom"/>
</dbReference>
<reference evidence="4" key="1">
    <citation type="submission" date="2024-06" db="EMBL/GenBank/DDBJ databases">
        <title>A Novel Isolate, Dehalogenimonas sp. Strain 4OHTPN, Dechlorinates Aromatic 4 Hydroxy chlorothalonil by a Novel Reductive Dehalogenase.</title>
        <authorList>
            <person name="Liu G."/>
        </authorList>
    </citation>
    <scope>NUCLEOTIDE SEQUENCE</scope>
    <source>
        <strain evidence="4">4OHTPN</strain>
    </source>
</reference>
<dbReference type="RefSeq" id="WP_353715389.1">
    <property type="nucleotide sequence ID" value="NZ_CP159307.1"/>
</dbReference>
<dbReference type="Gene3D" id="3.40.630.30">
    <property type="match status" value="1"/>
</dbReference>
<feature type="domain" description="N-acetyltransferase" evidence="3">
    <location>
        <begin position="1"/>
        <end position="130"/>
    </location>
</feature>
<keyword evidence="1" id="KW-0808">Transferase</keyword>
<dbReference type="EMBL" id="CP159307">
    <property type="protein sequence ID" value="XCH34211.1"/>
    <property type="molecule type" value="Genomic_DNA"/>
</dbReference>
<gene>
    <name evidence="4" type="ORF">ABV300_08495</name>
</gene>
<dbReference type="InterPro" id="IPR050680">
    <property type="entry name" value="YpeA/RimI_acetyltransf"/>
</dbReference>
<keyword evidence="2" id="KW-0012">Acyltransferase</keyword>
<dbReference type="CDD" id="cd04301">
    <property type="entry name" value="NAT_SF"/>
    <property type="match status" value="1"/>
</dbReference>
<evidence type="ECO:0000259" key="3">
    <source>
        <dbReference type="PROSITE" id="PS51186"/>
    </source>
</evidence>
<dbReference type="AlphaFoldDB" id="A0AAU8GBA0"/>
<dbReference type="InterPro" id="IPR016181">
    <property type="entry name" value="Acyl_CoA_acyltransferase"/>
</dbReference>
<protein>
    <submittedName>
        <fullName evidence="4">GNAT family N-acetyltransferase</fullName>
    </submittedName>
</protein>
<accession>A0AAU8GBA0</accession>
<proteinExistence type="predicted"/>
<dbReference type="PROSITE" id="PS51186">
    <property type="entry name" value="GNAT"/>
    <property type="match status" value="1"/>
</dbReference>
<dbReference type="SUPFAM" id="SSF55729">
    <property type="entry name" value="Acyl-CoA N-acyltransferases (Nat)"/>
    <property type="match status" value="1"/>
</dbReference>
<evidence type="ECO:0000256" key="1">
    <source>
        <dbReference type="ARBA" id="ARBA00022679"/>
    </source>
</evidence>
<dbReference type="PANTHER" id="PTHR43420:SF44">
    <property type="entry name" value="ACETYLTRANSFERASE YPEA"/>
    <property type="match status" value="1"/>
</dbReference>